<dbReference type="SUPFAM" id="SSF82171">
    <property type="entry name" value="DPP6 N-terminal domain-like"/>
    <property type="match status" value="1"/>
</dbReference>
<protein>
    <recommendedName>
        <fullName evidence="5">Isomerase YbhE</fullName>
    </recommendedName>
</protein>
<dbReference type="Gene3D" id="2.130.10.10">
    <property type="entry name" value="YVTN repeat-like/Quinoprotein amine dehydrogenase"/>
    <property type="match status" value="1"/>
</dbReference>
<name>A0A6A4HGZ3_9AGAR</name>
<dbReference type="OrthoDB" id="1715191at2759"/>
<dbReference type="PANTHER" id="PTHR30344">
    <property type="entry name" value="6-PHOSPHOGLUCONOLACTONASE-RELATED"/>
    <property type="match status" value="1"/>
</dbReference>
<evidence type="ECO:0000313" key="4">
    <source>
        <dbReference type="Proteomes" id="UP000799118"/>
    </source>
</evidence>
<dbReference type="AlphaFoldDB" id="A0A6A4HGZ3"/>
<feature type="region of interest" description="Disordered" evidence="2">
    <location>
        <begin position="441"/>
        <end position="471"/>
    </location>
</feature>
<dbReference type="Pfam" id="PF10282">
    <property type="entry name" value="Lactonase"/>
    <property type="match status" value="1"/>
</dbReference>
<proteinExistence type="inferred from homology"/>
<feature type="region of interest" description="Disordered" evidence="2">
    <location>
        <begin position="409"/>
        <end position="428"/>
    </location>
</feature>
<evidence type="ECO:0000313" key="3">
    <source>
        <dbReference type="EMBL" id="KAE9397942.1"/>
    </source>
</evidence>
<reference evidence="3" key="1">
    <citation type="journal article" date="2019" name="Environ. Microbiol.">
        <title>Fungal ecological strategies reflected in gene transcription - a case study of two litter decomposers.</title>
        <authorList>
            <person name="Barbi F."/>
            <person name="Kohler A."/>
            <person name="Barry K."/>
            <person name="Baskaran P."/>
            <person name="Daum C."/>
            <person name="Fauchery L."/>
            <person name="Ihrmark K."/>
            <person name="Kuo A."/>
            <person name="LaButti K."/>
            <person name="Lipzen A."/>
            <person name="Morin E."/>
            <person name="Grigoriev I.V."/>
            <person name="Henrissat B."/>
            <person name="Lindahl B."/>
            <person name="Martin F."/>
        </authorList>
    </citation>
    <scope>NUCLEOTIDE SEQUENCE</scope>
    <source>
        <strain evidence="3">JB14</strain>
    </source>
</reference>
<evidence type="ECO:0000256" key="1">
    <source>
        <dbReference type="ARBA" id="ARBA00005564"/>
    </source>
</evidence>
<comment type="similarity">
    <text evidence="1">Belongs to the cycloisomerase 2 family.</text>
</comment>
<evidence type="ECO:0000256" key="2">
    <source>
        <dbReference type="SAM" id="MobiDB-lite"/>
    </source>
</evidence>
<evidence type="ECO:0008006" key="5">
    <source>
        <dbReference type="Google" id="ProtNLM"/>
    </source>
</evidence>
<dbReference type="EMBL" id="ML769490">
    <property type="protein sequence ID" value="KAE9397942.1"/>
    <property type="molecule type" value="Genomic_DNA"/>
</dbReference>
<dbReference type="InterPro" id="IPR019405">
    <property type="entry name" value="Lactonase_7-beta_prop"/>
</dbReference>
<accession>A0A6A4HGZ3</accession>
<dbReference type="GO" id="GO:0017057">
    <property type="term" value="F:6-phosphogluconolactonase activity"/>
    <property type="evidence" value="ECO:0007669"/>
    <property type="project" value="TreeGrafter"/>
</dbReference>
<keyword evidence="4" id="KW-1185">Reference proteome</keyword>
<organism evidence="3 4">
    <name type="scientific">Gymnopus androsaceus JB14</name>
    <dbReference type="NCBI Taxonomy" id="1447944"/>
    <lineage>
        <taxon>Eukaryota</taxon>
        <taxon>Fungi</taxon>
        <taxon>Dikarya</taxon>
        <taxon>Basidiomycota</taxon>
        <taxon>Agaricomycotina</taxon>
        <taxon>Agaricomycetes</taxon>
        <taxon>Agaricomycetidae</taxon>
        <taxon>Agaricales</taxon>
        <taxon>Marasmiineae</taxon>
        <taxon>Omphalotaceae</taxon>
        <taxon>Gymnopus</taxon>
    </lineage>
</organism>
<sequence>MDVMLEPAQQILMPSFNNTYPETLHILSGSFRSLSLFLLAFSPARRTLSLVQQAQGFGPHQYLALAPKNNKKKKRAYTTSWAVPSILSSWEISESNDNIAHISNAPITAVSSYITIPKPYTHLYSVGGPTGEVHLLPLDEDSDELNANGFGDKVQELLFLESREQLEKADKTRKALRYGSHGIEFAFHDGIQLAFVPVLGTNSIEVYTHDPTSGLLTHIYSSPSPRPDAHDGPRHVKIHPNGKVLYCVTEHNNLLDVYSISIPSPDSGANPLTYISTRSLLPPHLSYPHAGKETTAKFRGDTLMLSYSDSISDRNGMAPTEIWATTRGATEDDRGWVSVFRLDGDGMFLNGSEESEIGSIERYETSTSGGKAHAIDLYPKDPSLLHSSSTEGAGAPVWILLTDDSDYAAGEAREGEASSPNPSSSKPIGAVRVLEWDGWGTGGPREVVGWPSEEGEPVGEENGKNSEELMRGGSHAVWLEGVWDLD</sequence>
<dbReference type="Proteomes" id="UP000799118">
    <property type="component" value="Unassembled WGS sequence"/>
</dbReference>
<feature type="compositionally biased region" description="Basic and acidic residues" evidence="2">
    <location>
        <begin position="461"/>
        <end position="470"/>
    </location>
</feature>
<dbReference type="PANTHER" id="PTHR30344:SF4">
    <property type="entry name" value="CYCLASE, PUTATIVE (AFU_ORTHOLOGUE AFUA_6G11580)-RELATED"/>
    <property type="match status" value="1"/>
</dbReference>
<gene>
    <name evidence="3" type="ORF">BT96DRAFT_883439</name>
</gene>
<dbReference type="InterPro" id="IPR050282">
    <property type="entry name" value="Cycloisomerase_2"/>
</dbReference>
<dbReference type="InterPro" id="IPR015943">
    <property type="entry name" value="WD40/YVTN_repeat-like_dom_sf"/>
</dbReference>